<feature type="compositionally biased region" description="Low complexity" evidence="4">
    <location>
        <begin position="118"/>
        <end position="136"/>
    </location>
</feature>
<dbReference type="SUPFAM" id="SSF47370">
    <property type="entry name" value="Bromodomain"/>
    <property type="match status" value="1"/>
</dbReference>
<dbReference type="PANTHER" id="PTHR15398">
    <property type="entry name" value="BROMODOMAIN-CONTAINING PROTEIN 8"/>
    <property type="match status" value="1"/>
</dbReference>
<dbReference type="InterPro" id="IPR036427">
    <property type="entry name" value="Bromodomain-like_sf"/>
</dbReference>
<feature type="compositionally biased region" description="Basic and acidic residues" evidence="4">
    <location>
        <begin position="84"/>
        <end position="94"/>
    </location>
</feature>
<feature type="region of interest" description="Disordered" evidence="4">
    <location>
        <begin position="636"/>
        <end position="665"/>
    </location>
</feature>
<comment type="caution">
    <text evidence="6">The sequence shown here is derived from an EMBL/GenBank/DDBJ whole genome shotgun (WGS) entry which is preliminary data.</text>
</comment>
<dbReference type="InterPro" id="IPR001487">
    <property type="entry name" value="Bromodomain"/>
</dbReference>
<dbReference type="EMBL" id="JATAAI010000023">
    <property type="protein sequence ID" value="KAK1737760.1"/>
    <property type="molecule type" value="Genomic_DNA"/>
</dbReference>
<dbReference type="PANTHER" id="PTHR15398:SF4">
    <property type="entry name" value="BROMODOMAIN-CONTAINING PROTEIN 8 ISOFORM X1"/>
    <property type="match status" value="1"/>
</dbReference>
<dbReference type="PRINTS" id="PR00503">
    <property type="entry name" value="BROMODOMAIN"/>
</dbReference>
<feature type="region of interest" description="Disordered" evidence="4">
    <location>
        <begin position="294"/>
        <end position="321"/>
    </location>
</feature>
<sequence>MPRKSKNNNKRTSSSSGTTIASRRHWIYAATTTTTKNDTHQNYLHQRVQRILVRSVPSTYSYFDGAVNDAVAATGGIIEEGKAADNDTVAKDESNEIQQVPHSTKLTYTQIPLPPQQPSDTTSTSDTTTATTTQYPSSYSKFTTPIITKDSRHAKFQFSLNYETHVPSKALISYVGTTTSTSSSVENESGYVLQLPLSMGTVIGYSPPLEEGDDVVVGGEEEEEEEGEFAVERMECGEPLFRVLWDGCTAAVTSDGGGGDGEGSSDGKKKKKNVVGYTEDLTLEELLTCLVTQPATKSSSSSSRSRNTTTTDAPDAPADGIIIPPKILTQKALSIHKHVHATTTRKQLSLEEKMENELLPHLVILASLELRKEIAQKIRLELLLERKKRRADMGLGGRSRRNANGEEMIVNEDGMAYQYYMRHPNQYLSSFQAPPSLPSDDEESDCEESEDVDNMEVGGGEEGSGEGHVTSGGSKRSSKTKLSKQELVTYNEKVEAACNFAPSKLAERVELACSMAFEYASRKGLLEAYYVECEQRKERERIEKEKMARDATGVAAKGSAFGLGGIDGTGEVRRSGRARTTVTYYNDDGSRAVDDVVAGEAKKAGEFVVGSLPGENVSGGPSARYLLDVLGMMPKEGAEKNEDKGGDSDEESVPEEEDGGDPFFEPSHCLIIDQLGRKHRYMSPAQIQIAIVRSIDGEIVETPKCLLDEEQAGDDHHYITDIICTTEDKKSDLPQYEPASFARCRFTPHTLMQERVEEDEEDEVDVAAQKQAEREAKAAERARKEERRRVRLAAEQKRNSELERAYRAKKAYELWRFRSIHGDGCTIWPLWSERAQSLLNNLFIMSQVNSVEAIMDVSSSADVQGQAQPAAEAGVNGVASTTQNDEELARSLAAAADANDNEPLAKRRRTTRRAAGGDEPVFYGGHQSMSRDQLLESLVRLLRQAKPGSSSLMDLKRLVFADDYDMSRGGAVEMRKLRSALGHLIYRLGKIGRLTVDVESDSACMDLLKEGALVKFVSDEPQIKEDGDAVKSEEGVDVTMSDSVPLAPVVDEHLKRQLSALEQYMCNLQHTEFSLRAALMKALDKGGKGGETLMQLSTLAIATAADETEGAADAGDWEFYLPKKTEENGGSDAGNANIKWSSSNHAFIGQVIFRPQTSSLRPQGADVDPTEKCHWYRVVSYAASEKADELVGDEKPGNNIDTDARPNVIVERRMRFRAVPIAESDIDAPPMDTGMDSDDEISFMILTEAQVKAGIEAASLHRRISAHTNGNTQSSSLQTHPFRNRAGSRVMLTPVDGQFEVIYGIITGFDLSTGNGIKNKVLILLEDGDNESLKESCAVWANNEQKVPSLCSEYKIDMHEYYPGSEAYSVCESVVTYLQNHAKSGPFMEPVDPIALGIFDYPNVVKNPMDVSTLLKNLQEGTYSRIPPKPLHANDDEEEGTDHPVYRMAYGPFYEALMLIFDNAILYNGINTWIGADALLLKKNVIRKIDQAVSKATWYGQASAKKPSVASGAKKSVYADEDSDVDMYEYESDYEDEEGGGRRKARKAKSQVKRKKKYHAKEDIASKAIEKPFELPEGVSGFGAGGAFPHLKVQTNVGKFSLPQNWSCRHVQEEEEVKDENGGEEASEEEEMLMLMQMQQEEEHGIRRSSRARQAPKSYADEVTDAPATTPTTQSPVVIPGVEYYMIDGDIFQPAQSSGADVDFIPTVCRSRLGAEGVQETIHELFFGKLYRDHSPNAMILGDGLGTYANGSFPPFLGRVIQTDSANNVWEIREQYLIPALRWVLRGLVKSGHLAEVDGSLSDGLLDDAAARTSFGAGIVVPSHEYYYNETFPPFEVLDEKEVLRKRRQEAAVDDDSSSDEEVELSEYEKMRAERVARNAERLKLLGLA</sequence>
<feature type="compositionally biased region" description="Basic residues" evidence="4">
    <location>
        <begin position="1542"/>
        <end position="1557"/>
    </location>
</feature>
<evidence type="ECO:0000256" key="4">
    <source>
        <dbReference type="SAM" id="MobiDB-lite"/>
    </source>
</evidence>
<accession>A0AAD9D9G8</accession>
<dbReference type="Proteomes" id="UP001224775">
    <property type="component" value="Unassembled WGS sequence"/>
</dbReference>
<dbReference type="CDD" id="cd04369">
    <property type="entry name" value="Bromodomain"/>
    <property type="match status" value="1"/>
</dbReference>
<evidence type="ECO:0000256" key="2">
    <source>
        <dbReference type="PROSITE-ProRule" id="PRU00035"/>
    </source>
</evidence>
<evidence type="ECO:0000256" key="3">
    <source>
        <dbReference type="SAM" id="Coils"/>
    </source>
</evidence>
<evidence type="ECO:0000313" key="7">
    <source>
        <dbReference type="Proteomes" id="UP001224775"/>
    </source>
</evidence>
<evidence type="ECO:0000256" key="1">
    <source>
        <dbReference type="ARBA" id="ARBA00023117"/>
    </source>
</evidence>
<proteinExistence type="predicted"/>
<feature type="domain" description="Bromo" evidence="5">
    <location>
        <begin position="1379"/>
        <end position="1475"/>
    </location>
</feature>
<feature type="region of interest" description="Disordered" evidence="4">
    <location>
        <begin position="430"/>
        <end position="483"/>
    </location>
</feature>
<dbReference type="GO" id="GO:0035267">
    <property type="term" value="C:NuA4 histone acetyltransferase complex"/>
    <property type="evidence" value="ECO:0007669"/>
    <property type="project" value="TreeGrafter"/>
</dbReference>
<dbReference type="Pfam" id="PF00439">
    <property type="entry name" value="Bromodomain"/>
    <property type="match status" value="1"/>
</dbReference>
<feature type="region of interest" description="Disordered" evidence="4">
    <location>
        <begin position="1640"/>
        <end position="1675"/>
    </location>
</feature>
<evidence type="ECO:0000259" key="5">
    <source>
        <dbReference type="PROSITE" id="PS50014"/>
    </source>
</evidence>
<dbReference type="SMART" id="SM00297">
    <property type="entry name" value="BROMO"/>
    <property type="match status" value="1"/>
</dbReference>
<keyword evidence="7" id="KW-1185">Reference proteome</keyword>
<evidence type="ECO:0000313" key="6">
    <source>
        <dbReference type="EMBL" id="KAK1737760.1"/>
    </source>
</evidence>
<feature type="region of interest" description="Disordered" evidence="4">
    <location>
        <begin position="894"/>
        <end position="923"/>
    </location>
</feature>
<keyword evidence="1 2" id="KW-0103">Bromodomain</keyword>
<feature type="region of interest" description="Disordered" evidence="4">
    <location>
        <begin position="84"/>
        <end position="136"/>
    </location>
</feature>
<keyword evidence="3" id="KW-0175">Coiled coil</keyword>
<protein>
    <submittedName>
        <fullName evidence="6">Bromodomain-containing protein</fullName>
    </submittedName>
</protein>
<organism evidence="6 7">
    <name type="scientific">Skeletonema marinoi</name>
    <dbReference type="NCBI Taxonomy" id="267567"/>
    <lineage>
        <taxon>Eukaryota</taxon>
        <taxon>Sar</taxon>
        <taxon>Stramenopiles</taxon>
        <taxon>Ochrophyta</taxon>
        <taxon>Bacillariophyta</taxon>
        <taxon>Coscinodiscophyceae</taxon>
        <taxon>Thalassiosirophycidae</taxon>
        <taxon>Thalassiosirales</taxon>
        <taxon>Skeletonemataceae</taxon>
        <taxon>Skeletonema</taxon>
        <taxon>Skeletonema marinoi-dohrnii complex</taxon>
    </lineage>
</organism>
<feature type="compositionally biased region" description="Basic and acidic residues" evidence="4">
    <location>
        <begin position="636"/>
        <end position="647"/>
    </location>
</feature>
<feature type="compositionally biased region" description="Polar residues" evidence="4">
    <location>
        <begin position="96"/>
        <end position="110"/>
    </location>
</feature>
<dbReference type="PROSITE" id="PS50014">
    <property type="entry name" value="BROMODOMAIN_2"/>
    <property type="match status" value="1"/>
</dbReference>
<feature type="compositionally biased region" description="Acidic residues" evidence="4">
    <location>
        <begin position="648"/>
        <end position="660"/>
    </location>
</feature>
<feature type="compositionally biased region" description="Acidic residues" evidence="4">
    <location>
        <begin position="439"/>
        <end position="454"/>
    </location>
</feature>
<feature type="compositionally biased region" description="Low complexity" evidence="4">
    <location>
        <begin position="10"/>
        <end position="19"/>
    </location>
</feature>
<name>A0AAD9D9G8_9STRA</name>
<reference evidence="6" key="1">
    <citation type="submission" date="2023-06" db="EMBL/GenBank/DDBJ databases">
        <title>Survivors Of The Sea: Transcriptome response of Skeletonema marinoi to long-term dormancy.</title>
        <authorList>
            <person name="Pinder M.I.M."/>
            <person name="Kourtchenko O."/>
            <person name="Robertson E.K."/>
            <person name="Larsson T."/>
            <person name="Maumus F."/>
            <person name="Osuna-Cruz C.M."/>
            <person name="Vancaester E."/>
            <person name="Stenow R."/>
            <person name="Vandepoele K."/>
            <person name="Ploug H."/>
            <person name="Bruchert V."/>
            <person name="Godhe A."/>
            <person name="Topel M."/>
        </authorList>
    </citation>
    <scope>NUCLEOTIDE SEQUENCE</scope>
    <source>
        <strain evidence="6">R05AC</strain>
    </source>
</reference>
<gene>
    <name evidence="6" type="ORF">QTG54_011532</name>
</gene>
<feature type="coiled-coil region" evidence="3">
    <location>
        <begin position="767"/>
        <end position="803"/>
    </location>
</feature>
<feature type="region of interest" description="Disordered" evidence="4">
    <location>
        <begin position="1531"/>
        <end position="1557"/>
    </location>
</feature>
<feature type="region of interest" description="Disordered" evidence="4">
    <location>
        <begin position="1"/>
        <end position="20"/>
    </location>
</feature>
<dbReference type="Gene3D" id="1.20.920.10">
    <property type="entry name" value="Bromodomain-like"/>
    <property type="match status" value="1"/>
</dbReference>